<gene>
    <name evidence="1" type="ORF">H8S65_12480</name>
</gene>
<name>A0ABR7DQ70_9BACT</name>
<dbReference type="Proteomes" id="UP000651475">
    <property type="component" value="Unassembled WGS sequence"/>
</dbReference>
<accession>A0ABR7DQ70</accession>
<comment type="caution">
    <text evidence="1">The sequence shown here is derived from an EMBL/GenBank/DDBJ whole genome shotgun (WGS) entry which is preliminary data.</text>
</comment>
<keyword evidence="2" id="KW-1185">Reference proteome</keyword>
<sequence>MKTCFLFMILNILTSCSMQKTKGVSLEQALSMAGENQAELEKVLEYYKNDSLKLEAARFLIRNMPFHFSRMEYFVSPEGERYVPDIRNFTDNQAVKRHCDSLQEKGYTIRKEIVYDIKALHSDYLIRNIDLAFQVWQKPWARAVSWNDFCRFVLPYRSQTEPASNSRETFMCQYMPLLDSSWAQTPLEASMIINEQLSKEIRYQKAGSPLVNTIEETGRFGIGTCEALCNYTTFVMRAVGIPIAVHQTTWTRMAFIHNWCAVPHNGIFHDFSPGEAHSHDYADKLATAYFLQPAKVYRRHFDADLSILPEQDDGYITLLKSPLFTDVTDEQKLPTYTLHVPIDKKTTEKSGLVYLCTYNDRDWQPIAIGTRENDCCQFDRVAGRNFLIVAEAIGKNELRYISEPFQTDGEGGIRLLKPDFSQVTSVTCRQEAERRIFPLSFWDTERGQFVPLDCKCQTDSTQYYDNIPVNALLLHTFEDKNGVWKETGLAIDGYFKRNKDI</sequence>
<proteinExistence type="predicted"/>
<protein>
    <submittedName>
        <fullName evidence="1">Transglutaminase domain-containing protein</fullName>
    </submittedName>
</protein>
<dbReference type="InterPro" id="IPR038765">
    <property type="entry name" value="Papain-like_cys_pep_sf"/>
</dbReference>
<evidence type="ECO:0000313" key="1">
    <source>
        <dbReference type="EMBL" id="MBC5633579.1"/>
    </source>
</evidence>
<reference evidence="1 2" key="1">
    <citation type="submission" date="2020-08" db="EMBL/GenBank/DDBJ databases">
        <title>Genome public.</title>
        <authorList>
            <person name="Liu C."/>
            <person name="Sun Q."/>
        </authorList>
    </citation>
    <scope>NUCLEOTIDE SEQUENCE [LARGE SCALE GENOMIC DNA]</scope>
    <source>
        <strain evidence="1 2">NSJ-79</strain>
    </source>
</reference>
<dbReference type="SUPFAM" id="SSF54001">
    <property type="entry name" value="Cysteine proteinases"/>
    <property type="match status" value="1"/>
</dbReference>
<dbReference type="PANTHER" id="PTHR35532">
    <property type="entry name" value="SIMILAR TO POLYHYDROXYALKANOATE DEPOLYMERASE"/>
    <property type="match status" value="1"/>
</dbReference>
<evidence type="ECO:0000313" key="2">
    <source>
        <dbReference type="Proteomes" id="UP000651475"/>
    </source>
</evidence>
<dbReference type="PANTHER" id="PTHR35532:SF5">
    <property type="entry name" value="CARBOHYDRATE-BINDING DOMAIN-CONTAINING PROTEIN"/>
    <property type="match status" value="1"/>
</dbReference>
<organism evidence="1 2">
    <name type="scientific">Parabacteroides hominis</name>
    <dbReference type="NCBI Taxonomy" id="2763057"/>
    <lineage>
        <taxon>Bacteria</taxon>
        <taxon>Pseudomonadati</taxon>
        <taxon>Bacteroidota</taxon>
        <taxon>Bacteroidia</taxon>
        <taxon>Bacteroidales</taxon>
        <taxon>Tannerellaceae</taxon>
        <taxon>Parabacteroides</taxon>
    </lineage>
</organism>
<dbReference type="PROSITE" id="PS51257">
    <property type="entry name" value="PROKAR_LIPOPROTEIN"/>
    <property type="match status" value="1"/>
</dbReference>
<dbReference type="EMBL" id="JACOOJ010000021">
    <property type="protein sequence ID" value="MBC5633579.1"/>
    <property type="molecule type" value="Genomic_DNA"/>
</dbReference>